<evidence type="ECO:0000259" key="10">
    <source>
        <dbReference type="SMART" id="SM00841"/>
    </source>
</evidence>
<dbReference type="Gene3D" id="2.40.50.140">
    <property type="entry name" value="Nucleic acid-binding proteins"/>
    <property type="match status" value="2"/>
</dbReference>
<comment type="similarity">
    <text evidence="3 7 9">Belongs to the elongation factor P family.</text>
</comment>
<comment type="caution">
    <text evidence="12">The sequence shown here is derived from an EMBL/GenBank/DDBJ whole genome shotgun (WGS) entry which is preliminary data.</text>
</comment>
<dbReference type="EMBL" id="JMFG01000023">
    <property type="protein sequence ID" value="KDA53376.1"/>
    <property type="molecule type" value="Genomic_DNA"/>
</dbReference>
<evidence type="ECO:0000259" key="11">
    <source>
        <dbReference type="SMART" id="SM01185"/>
    </source>
</evidence>
<accession>A0A062XZ69</accession>
<dbReference type="Pfam" id="PF09285">
    <property type="entry name" value="Elong-fact-P_C"/>
    <property type="match status" value="1"/>
</dbReference>
<evidence type="ECO:0000256" key="5">
    <source>
        <dbReference type="ARBA" id="ARBA00022768"/>
    </source>
</evidence>
<dbReference type="STRING" id="1312852.EG19_06395"/>
<dbReference type="PANTHER" id="PTHR30053">
    <property type="entry name" value="ELONGATION FACTOR P"/>
    <property type="match status" value="1"/>
</dbReference>
<evidence type="ECO:0000313" key="13">
    <source>
        <dbReference type="Proteomes" id="UP000027284"/>
    </source>
</evidence>
<dbReference type="SUPFAM" id="SSF50249">
    <property type="entry name" value="Nucleic acid-binding proteins"/>
    <property type="match status" value="2"/>
</dbReference>
<keyword evidence="13" id="KW-1185">Reference proteome</keyword>
<dbReference type="CDD" id="cd05794">
    <property type="entry name" value="S1_EF-P_repeat_2"/>
    <property type="match status" value="1"/>
</dbReference>
<evidence type="ECO:0000256" key="7">
    <source>
        <dbReference type="HAMAP-Rule" id="MF_00141"/>
    </source>
</evidence>
<dbReference type="InterPro" id="IPR013185">
    <property type="entry name" value="Transl_elong_KOW-like"/>
</dbReference>
<dbReference type="NCBIfam" id="NF001810">
    <property type="entry name" value="PRK00529.1"/>
    <property type="match status" value="1"/>
</dbReference>
<dbReference type="GO" id="GO:0043043">
    <property type="term" value="P:peptide biosynthetic process"/>
    <property type="evidence" value="ECO:0007669"/>
    <property type="project" value="InterPro"/>
</dbReference>
<evidence type="ECO:0000256" key="4">
    <source>
        <dbReference type="ARBA" id="ARBA00022490"/>
    </source>
</evidence>
<feature type="domain" description="Translation elongation factor P/YeiP central" evidence="11">
    <location>
        <begin position="68"/>
        <end position="122"/>
    </location>
</feature>
<dbReference type="SUPFAM" id="SSF50104">
    <property type="entry name" value="Translation proteins SH3-like domain"/>
    <property type="match status" value="1"/>
</dbReference>
<dbReference type="FunFam" id="2.40.50.140:FF:000009">
    <property type="entry name" value="Elongation factor P"/>
    <property type="match status" value="1"/>
</dbReference>
<dbReference type="InterPro" id="IPR020599">
    <property type="entry name" value="Transl_elong_fac_P/YeiP"/>
</dbReference>
<dbReference type="InterPro" id="IPR013852">
    <property type="entry name" value="Transl_elong_P/YeiP_CS"/>
</dbReference>
<evidence type="ECO:0000256" key="8">
    <source>
        <dbReference type="NCBIfam" id="TIGR00038"/>
    </source>
</evidence>
<dbReference type="FunFam" id="2.40.50.140:FF:000004">
    <property type="entry name" value="Elongation factor P"/>
    <property type="match status" value="1"/>
</dbReference>
<dbReference type="InterPro" id="IPR014722">
    <property type="entry name" value="Rib_uL2_dom2"/>
</dbReference>
<dbReference type="InterPro" id="IPR012340">
    <property type="entry name" value="NA-bd_OB-fold"/>
</dbReference>
<dbReference type="RefSeq" id="WP_038049893.1">
    <property type="nucleotide sequence ID" value="NZ_JMFG01000023.1"/>
</dbReference>
<gene>
    <name evidence="7" type="primary">efp</name>
    <name evidence="12" type="ORF">EG19_06395</name>
</gene>
<dbReference type="GO" id="GO:0003746">
    <property type="term" value="F:translation elongation factor activity"/>
    <property type="evidence" value="ECO:0007669"/>
    <property type="project" value="UniProtKB-UniRule"/>
</dbReference>
<dbReference type="GO" id="GO:0005829">
    <property type="term" value="C:cytosol"/>
    <property type="evidence" value="ECO:0007669"/>
    <property type="project" value="UniProtKB-ARBA"/>
</dbReference>
<dbReference type="InterPro" id="IPR015365">
    <property type="entry name" value="Elong-fact-P_C"/>
</dbReference>
<name>A0A062XZ69_9BACT</name>
<dbReference type="SMART" id="SM00841">
    <property type="entry name" value="Elong-fact-P_C"/>
    <property type="match status" value="1"/>
</dbReference>
<evidence type="ECO:0000256" key="6">
    <source>
        <dbReference type="ARBA" id="ARBA00022917"/>
    </source>
</evidence>
<dbReference type="PIRSF" id="PIRSF005901">
    <property type="entry name" value="EF-P"/>
    <property type="match status" value="1"/>
</dbReference>
<evidence type="ECO:0000256" key="1">
    <source>
        <dbReference type="ARBA" id="ARBA00004496"/>
    </source>
</evidence>
<dbReference type="CDD" id="cd04470">
    <property type="entry name" value="S1_EF-P_repeat_1"/>
    <property type="match status" value="1"/>
</dbReference>
<dbReference type="AlphaFoldDB" id="A0A062XZ69"/>
<comment type="function">
    <text evidence="7">Involved in peptide bond synthesis. Stimulates efficient translation and peptide-bond synthesis on native or reconstituted 70S ribosomes in vitro. Probably functions indirectly by altering the affinity of the ribosome for aminoacyl-tRNA, thus increasing their reactivity as acceptors for peptidyl transferase.</text>
</comment>
<dbReference type="UniPathway" id="UPA00345"/>
<dbReference type="Pfam" id="PF08207">
    <property type="entry name" value="EFP_N"/>
    <property type="match status" value="1"/>
</dbReference>
<dbReference type="InterPro" id="IPR001059">
    <property type="entry name" value="Transl_elong_P/YeiP_cen"/>
</dbReference>
<dbReference type="HAMAP" id="MF_00141">
    <property type="entry name" value="EF_P"/>
    <property type="match status" value="1"/>
</dbReference>
<protein>
    <recommendedName>
        <fullName evidence="7 8">Elongation factor P</fullName>
        <shortName evidence="7">EF-P</shortName>
    </recommendedName>
</protein>
<comment type="pathway">
    <text evidence="2 7">Protein biosynthesis; polypeptide chain elongation.</text>
</comment>
<dbReference type="InterPro" id="IPR008991">
    <property type="entry name" value="Translation_prot_SH3-like_sf"/>
</dbReference>
<keyword evidence="5 7" id="KW-0251">Elongation factor</keyword>
<evidence type="ECO:0000256" key="9">
    <source>
        <dbReference type="RuleBase" id="RU004389"/>
    </source>
</evidence>
<dbReference type="PROSITE" id="PS01275">
    <property type="entry name" value="EFP"/>
    <property type="match status" value="1"/>
</dbReference>
<feature type="domain" description="Elongation factor P C-terminal" evidence="10">
    <location>
        <begin position="130"/>
        <end position="185"/>
    </location>
</feature>
<sequence length="186" mass="20682">MQIVATELRPGYIIVHNGQLHRVLSVVHITPGNWRGMVQCKLRNLKSGNQLEHRFRSEDRVEKATLDTHEMQYLYSDNSGHHFMNMETYEQITLSDEVLGDALSYLLPDTVVTVDFYEGNPVSVELPNTVVLTVVETEPPLKGATAAGGSKPAKLETGLVVQVPMFVETGTKIVVDTRTGEYVSRA</sequence>
<proteinExistence type="inferred from homology"/>
<dbReference type="OrthoDB" id="9801844at2"/>
<dbReference type="Pfam" id="PF01132">
    <property type="entry name" value="EFP"/>
    <property type="match status" value="1"/>
</dbReference>
<dbReference type="NCBIfam" id="TIGR00038">
    <property type="entry name" value="efp"/>
    <property type="match status" value="1"/>
</dbReference>
<dbReference type="PANTHER" id="PTHR30053:SF12">
    <property type="entry name" value="ELONGATION FACTOR P (EF-P) FAMILY PROTEIN"/>
    <property type="match status" value="1"/>
</dbReference>
<dbReference type="SMART" id="SM01185">
    <property type="entry name" value="EFP"/>
    <property type="match status" value="1"/>
</dbReference>
<dbReference type="Gene3D" id="2.30.30.30">
    <property type="match status" value="1"/>
</dbReference>
<keyword evidence="4 7" id="KW-0963">Cytoplasm</keyword>
<comment type="subcellular location">
    <subcellularLocation>
        <location evidence="1 7">Cytoplasm</location>
    </subcellularLocation>
</comment>
<reference evidence="12 13" key="1">
    <citation type="submission" date="2014-04" db="EMBL/GenBank/DDBJ databases">
        <title>The Genome Sequence of Thermoanaerobaculum aquaticum MP-01, The First Cultivated Group 23 Acidobacterium.</title>
        <authorList>
            <person name="Stamps B.W."/>
            <person name="Losey N.A."/>
            <person name="Lawson P.A."/>
            <person name="Stevenson B.S."/>
        </authorList>
    </citation>
    <scope>NUCLEOTIDE SEQUENCE [LARGE SCALE GENOMIC DNA]</scope>
    <source>
        <strain evidence="12 13">MP-01</strain>
    </source>
</reference>
<evidence type="ECO:0000256" key="3">
    <source>
        <dbReference type="ARBA" id="ARBA00009479"/>
    </source>
</evidence>
<dbReference type="InterPro" id="IPR011768">
    <property type="entry name" value="Transl_elongation_fac_P"/>
</dbReference>
<evidence type="ECO:0000256" key="2">
    <source>
        <dbReference type="ARBA" id="ARBA00004815"/>
    </source>
</evidence>
<keyword evidence="6 7" id="KW-0648">Protein biosynthesis</keyword>
<organism evidence="12 13">
    <name type="scientific">Thermoanaerobaculum aquaticum</name>
    <dbReference type="NCBI Taxonomy" id="1312852"/>
    <lineage>
        <taxon>Bacteria</taxon>
        <taxon>Pseudomonadati</taxon>
        <taxon>Acidobacteriota</taxon>
        <taxon>Thermoanaerobaculia</taxon>
        <taxon>Thermoanaerobaculales</taxon>
        <taxon>Thermoanaerobaculaceae</taxon>
        <taxon>Thermoanaerobaculum</taxon>
    </lineage>
</organism>
<evidence type="ECO:0000313" key="12">
    <source>
        <dbReference type="EMBL" id="KDA53376.1"/>
    </source>
</evidence>
<dbReference type="Proteomes" id="UP000027284">
    <property type="component" value="Unassembled WGS sequence"/>
</dbReference>